<keyword evidence="4" id="KW-1185">Reference proteome</keyword>
<dbReference type="SMART" id="SM00849">
    <property type="entry name" value="Lactamase_B"/>
    <property type="match status" value="1"/>
</dbReference>
<dbReference type="SMART" id="SM00450">
    <property type="entry name" value="RHOD"/>
    <property type="match status" value="2"/>
</dbReference>
<dbReference type="InterPro" id="IPR051682">
    <property type="entry name" value="Mito_Persulfide_Diox"/>
</dbReference>
<dbReference type="Gene3D" id="3.60.15.10">
    <property type="entry name" value="Ribonuclease Z/Hydroxyacylglutathione hydrolase-like"/>
    <property type="match status" value="1"/>
</dbReference>
<dbReference type="PANTHER" id="PTHR43084">
    <property type="entry name" value="PERSULFIDE DIOXYGENASE ETHE1"/>
    <property type="match status" value="1"/>
</dbReference>
<evidence type="ECO:0000256" key="1">
    <source>
        <dbReference type="ARBA" id="ARBA00022723"/>
    </source>
</evidence>
<sequence>MIEIVPLDTPSLGDRSYLATDGEVAVVVDPQRDVDRVLELAGSHGVRITTVAETHVHNDYLSGGLVLARRVGARYLVSAEDDVAFERTPVRDGDVVESGRIRLRVLHTPGHTFTHLSYALEDADDGVVGVFTGGSLLFGTTGRPDLFGDRHTVGLARRQYASAHRLVAELPAGTPLFPTHGFGSFCSVTPASGTSSTLGREAARNPVLTRDEETYVAELVAGLGAYPAYYAHMAPLNAAGPGPVDLTLPEPAEPEELRRRIDAGEWVVDLRQRRLFAAGHLPGTLNFGLDGTFLTHLGWLLPWGTPVTLLGRTAEDVATAQRELTRIGIDRPAAVAAGTPERWGPDQALASFPRVGFADLARVIEAGGAPAILDVRRAEERRAAVLEGSLHLPLHELPGRLDEVPAGRPVWVHCAVGYRAAIAASLLDRAGRDVVLVDDDLHRARQLGLLAGGIRTAA</sequence>
<dbReference type="SUPFAM" id="SSF56281">
    <property type="entry name" value="Metallo-hydrolase/oxidoreductase"/>
    <property type="match status" value="1"/>
</dbReference>
<dbReference type="CDD" id="cd07724">
    <property type="entry name" value="POD-like_MBL-fold"/>
    <property type="match status" value="1"/>
</dbReference>
<dbReference type="Proteomes" id="UP001597402">
    <property type="component" value="Unassembled WGS sequence"/>
</dbReference>
<feature type="domain" description="Rhodanese" evidence="2">
    <location>
        <begin position="366"/>
        <end position="453"/>
    </location>
</feature>
<keyword evidence="1" id="KW-0479">Metal-binding</keyword>
<dbReference type="RefSeq" id="WP_376875418.1">
    <property type="nucleotide sequence ID" value="NZ_JBHUHP010000010.1"/>
</dbReference>
<dbReference type="CDD" id="cd00158">
    <property type="entry name" value="RHOD"/>
    <property type="match status" value="1"/>
</dbReference>
<dbReference type="Pfam" id="PF00581">
    <property type="entry name" value="Rhodanese"/>
    <property type="match status" value="1"/>
</dbReference>
<gene>
    <name evidence="3" type="ORF">ACFSHS_11170</name>
</gene>
<organism evidence="3 4">
    <name type="scientific">Blastococcus deserti</name>
    <dbReference type="NCBI Taxonomy" id="2259033"/>
    <lineage>
        <taxon>Bacteria</taxon>
        <taxon>Bacillati</taxon>
        <taxon>Actinomycetota</taxon>
        <taxon>Actinomycetes</taxon>
        <taxon>Geodermatophilales</taxon>
        <taxon>Geodermatophilaceae</taxon>
        <taxon>Blastococcus</taxon>
    </lineage>
</organism>
<proteinExistence type="predicted"/>
<dbReference type="InterPro" id="IPR001763">
    <property type="entry name" value="Rhodanese-like_dom"/>
</dbReference>
<dbReference type="InterPro" id="IPR044528">
    <property type="entry name" value="POD-like_MBL-fold"/>
</dbReference>
<dbReference type="Pfam" id="PF00753">
    <property type="entry name" value="Lactamase_B"/>
    <property type="match status" value="1"/>
</dbReference>
<dbReference type="PROSITE" id="PS50206">
    <property type="entry name" value="RHODANESE_3"/>
    <property type="match status" value="2"/>
</dbReference>
<comment type="caution">
    <text evidence="3">The sequence shown here is derived from an EMBL/GenBank/DDBJ whole genome shotgun (WGS) entry which is preliminary data.</text>
</comment>
<feature type="domain" description="Rhodanese" evidence="2">
    <location>
        <begin position="261"/>
        <end position="348"/>
    </location>
</feature>
<dbReference type="InterPro" id="IPR036866">
    <property type="entry name" value="RibonucZ/Hydroxyglut_hydro"/>
</dbReference>
<reference evidence="4" key="1">
    <citation type="journal article" date="2019" name="Int. J. Syst. Evol. Microbiol.">
        <title>The Global Catalogue of Microorganisms (GCM) 10K type strain sequencing project: providing services to taxonomists for standard genome sequencing and annotation.</title>
        <authorList>
            <consortium name="The Broad Institute Genomics Platform"/>
            <consortium name="The Broad Institute Genome Sequencing Center for Infectious Disease"/>
            <person name="Wu L."/>
            <person name="Ma J."/>
        </authorList>
    </citation>
    <scope>NUCLEOTIDE SEQUENCE [LARGE SCALE GENOMIC DNA]</scope>
    <source>
        <strain evidence="4">JCM 3338</strain>
    </source>
</reference>
<dbReference type="InterPro" id="IPR001279">
    <property type="entry name" value="Metallo-B-lactamas"/>
</dbReference>
<evidence type="ECO:0000313" key="3">
    <source>
        <dbReference type="EMBL" id="MFD2092131.1"/>
    </source>
</evidence>
<evidence type="ECO:0000259" key="2">
    <source>
        <dbReference type="PROSITE" id="PS50206"/>
    </source>
</evidence>
<evidence type="ECO:0000313" key="4">
    <source>
        <dbReference type="Proteomes" id="UP001597402"/>
    </source>
</evidence>
<accession>A0ABW4X9N0</accession>
<name>A0ABW4X9N0_9ACTN</name>
<dbReference type="EMBL" id="JBHUHP010000010">
    <property type="protein sequence ID" value="MFD2092131.1"/>
    <property type="molecule type" value="Genomic_DNA"/>
</dbReference>
<dbReference type="InterPro" id="IPR036873">
    <property type="entry name" value="Rhodanese-like_dom_sf"/>
</dbReference>
<dbReference type="Gene3D" id="3.40.250.10">
    <property type="entry name" value="Rhodanese-like domain"/>
    <property type="match status" value="2"/>
</dbReference>
<dbReference type="SUPFAM" id="SSF52821">
    <property type="entry name" value="Rhodanese/Cell cycle control phosphatase"/>
    <property type="match status" value="2"/>
</dbReference>
<protein>
    <submittedName>
        <fullName evidence="3">Rhodanese-like domain-containing protein</fullName>
    </submittedName>
</protein>
<dbReference type="PANTHER" id="PTHR43084:SF1">
    <property type="entry name" value="PERSULFIDE DIOXYGENASE ETHE1, MITOCHONDRIAL"/>
    <property type="match status" value="1"/>
</dbReference>